<proteinExistence type="predicted"/>
<sequence length="262" mass="29019">MGDGICFFPCSCSPSLANDPLIASHNPRTIPPPCARTTKGSFAIATLRHSAFPIPMATLRHYASLAACSSYSSSRSVSNSDLNPNRSTAFSTVPRSCRRLTVKVKARGNSVEYTDRLVAALGYFLPFLDGVQYGRYLFMRFPVLESMLQPLFPLLQAYKSVPYANFVLFFSLYLAVVRNPSFSRYVRFNTMQAVVLDVLLTLPIIIERILSPRRGLGIQLLVIFYNSVFVFLVSCFVFGVVSCLLGKTPRLPFVADAADAQI</sequence>
<organism evidence="1 2">
    <name type="scientific">Diphasiastrum complanatum</name>
    <name type="common">Issler's clubmoss</name>
    <name type="synonym">Lycopodium complanatum</name>
    <dbReference type="NCBI Taxonomy" id="34168"/>
    <lineage>
        <taxon>Eukaryota</taxon>
        <taxon>Viridiplantae</taxon>
        <taxon>Streptophyta</taxon>
        <taxon>Embryophyta</taxon>
        <taxon>Tracheophyta</taxon>
        <taxon>Lycopodiopsida</taxon>
        <taxon>Lycopodiales</taxon>
        <taxon>Lycopodiaceae</taxon>
        <taxon>Lycopodioideae</taxon>
        <taxon>Diphasiastrum</taxon>
    </lineage>
</organism>
<dbReference type="Proteomes" id="UP001162992">
    <property type="component" value="Chromosome 5"/>
</dbReference>
<evidence type="ECO:0000313" key="1">
    <source>
        <dbReference type="EMBL" id="KAJ7557471.1"/>
    </source>
</evidence>
<gene>
    <name evidence="1" type="ORF">O6H91_05G127700</name>
</gene>
<keyword evidence="2" id="KW-1185">Reference proteome</keyword>
<evidence type="ECO:0000313" key="2">
    <source>
        <dbReference type="Proteomes" id="UP001162992"/>
    </source>
</evidence>
<name>A0ACC2DT87_DIPCM</name>
<comment type="caution">
    <text evidence="1">The sequence shown here is derived from an EMBL/GenBank/DDBJ whole genome shotgun (WGS) entry which is preliminary data.</text>
</comment>
<protein>
    <submittedName>
        <fullName evidence="1">Uncharacterized protein</fullName>
    </submittedName>
</protein>
<accession>A0ACC2DT87</accession>
<dbReference type="EMBL" id="CM055096">
    <property type="protein sequence ID" value="KAJ7557471.1"/>
    <property type="molecule type" value="Genomic_DNA"/>
</dbReference>
<reference evidence="2" key="1">
    <citation type="journal article" date="2024" name="Proc. Natl. Acad. Sci. U.S.A.">
        <title>Extraordinary preservation of gene collinearity over three hundred million years revealed in homosporous lycophytes.</title>
        <authorList>
            <person name="Li C."/>
            <person name="Wickell D."/>
            <person name="Kuo L.Y."/>
            <person name="Chen X."/>
            <person name="Nie B."/>
            <person name="Liao X."/>
            <person name="Peng D."/>
            <person name="Ji J."/>
            <person name="Jenkins J."/>
            <person name="Williams M."/>
            <person name="Shu S."/>
            <person name="Plott C."/>
            <person name="Barry K."/>
            <person name="Rajasekar S."/>
            <person name="Grimwood J."/>
            <person name="Han X."/>
            <person name="Sun S."/>
            <person name="Hou Z."/>
            <person name="He W."/>
            <person name="Dai G."/>
            <person name="Sun C."/>
            <person name="Schmutz J."/>
            <person name="Leebens-Mack J.H."/>
            <person name="Li F.W."/>
            <person name="Wang L."/>
        </authorList>
    </citation>
    <scope>NUCLEOTIDE SEQUENCE [LARGE SCALE GENOMIC DNA]</scope>
    <source>
        <strain evidence="2">cv. PW_Plant_1</strain>
    </source>
</reference>